<keyword evidence="4" id="KW-1185">Reference proteome</keyword>
<dbReference type="Pfam" id="PF17863">
    <property type="entry name" value="AAA_lid_2"/>
    <property type="match status" value="1"/>
</dbReference>
<dbReference type="PANTHER" id="PTHR42759">
    <property type="entry name" value="MOXR FAMILY PROTEIN"/>
    <property type="match status" value="1"/>
</dbReference>
<dbReference type="Pfam" id="PF07726">
    <property type="entry name" value="AAA_3"/>
    <property type="match status" value="1"/>
</dbReference>
<evidence type="ECO:0000313" key="3">
    <source>
        <dbReference type="EMBL" id="MCO1659675.1"/>
    </source>
</evidence>
<dbReference type="CDD" id="cd00009">
    <property type="entry name" value="AAA"/>
    <property type="match status" value="1"/>
</dbReference>
<evidence type="ECO:0000259" key="2">
    <source>
        <dbReference type="Pfam" id="PF17863"/>
    </source>
</evidence>
<dbReference type="InterPro" id="IPR041628">
    <property type="entry name" value="ChlI/MoxR_AAA_lid"/>
</dbReference>
<dbReference type="PANTHER" id="PTHR42759:SF1">
    <property type="entry name" value="MAGNESIUM-CHELATASE SUBUNIT CHLD"/>
    <property type="match status" value="1"/>
</dbReference>
<gene>
    <name evidence="3" type="ORF">KDL28_31850</name>
</gene>
<dbReference type="InterPro" id="IPR050764">
    <property type="entry name" value="CbbQ/NirQ/NorQ/GpvN"/>
</dbReference>
<dbReference type="PIRSF" id="PIRSF002849">
    <property type="entry name" value="AAA_ATPase_chaperone_MoxR_prd"/>
    <property type="match status" value="1"/>
</dbReference>
<dbReference type="Gene3D" id="3.40.50.300">
    <property type="entry name" value="P-loop containing nucleotide triphosphate hydrolases"/>
    <property type="match status" value="1"/>
</dbReference>
<organism evidence="3 4">
    <name type="scientific">Pseudonocardia humida</name>
    <dbReference type="NCBI Taxonomy" id="2800819"/>
    <lineage>
        <taxon>Bacteria</taxon>
        <taxon>Bacillati</taxon>
        <taxon>Actinomycetota</taxon>
        <taxon>Actinomycetes</taxon>
        <taxon>Pseudonocardiales</taxon>
        <taxon>Pseudonocardiaceae</taxon>
        <taxon>Pseudonocardia</taxon>
    </lineage>
</organism>
<reference evidence="3" key="1">
    <citation type="submission" date="2021-04" db="EMBL/GenBank/DDBJ databases">
        <title>Pseudonocardia sp. nov., isolated from sandy soil of mangrove forest.</title>
        <authorList>
            <person name="Zan Z."/>
            <person name="Huang R."/>
            <person name="Liu W."/>
        </authorList>
    </citation>
    <scope>NUCLEOTIDE SEQUENCE</scope>
    <source>
        <strain evidence="3">S2-4</strain>
    </source>
</reference>
<name>A0ABT1A9S1_9PSEU</name>
<dbReference type="SUPFAM" id="SSF52540">
    <property type="entry name" value="P-loop containing nucleoside triphosphate hydrolases"/>
    <property type="match status" value="1"/>
</dbReference>
<protein>
    <submittedName>
        <fullName evidence="3">MoxR family ATPase</fullName>
    </submittedName>
</protein>
<dbReference type="RefSeq" id="WP_252444571.1">
    <property type="nucleotide sequence ID" value="NZ_JAGSOV010000069.1"/>
</dbReference>
<accession>A0ABT1A9S1</accession>
<feature type="domain" description="ATPase AAA-3" evidence="1">
    <location>
        <begin position="48"/>
        <end position="178"/>
    </location>
</feature>
<dbReference type="InterPro" id="IPR027417">
    <property type="entry name" value="P-loop_NTPase"/>
</dbReference>
<dbReference type="EMBL" id="JAGSOV010000069">
    <property type="protein sequence ID" value="MCO1659675.1"/>
    <property type="molecule type" value="Genomic_DNA"/>
</dbReference>
<comment type="caution">
    <text evidence="3">The sequence shown here is derived from an EMBL/GenBank/DDBJ whole genome shotgun (WGS) entry which is preliminary data.</text>
</comment>
<dbReference type="Proteomes" id="UP001165283">
    <property type="component" value="Unassembled WGS sequence"/>
</dbReference>
<sequence>MDDSAHDTARTEPAQLPLEPTLYQVKKTIVGQDELLERMLVALLARGHLLVEGVPGLAKTMAIKALAGAVGGGFQRIQFTSDLVPADVVGTRIYNQREGDFQVSLGPVFTNLLLADEINRAPAKVQSALLEVMQERQVTIGRDSFPAPDPFLVMATQNPIESEGTYPLPEAQLDRFMFKVLVGYPSATQEYVVVERMISAAQPPAPVMDTATLLGLQRAADAVYVDPEIISYAVRLSTGTRDLAAAGHAELARYVTFGASPRASINMVLGAKALAFIRGRDYALPSDVRELARDVLRHRVVLSYEALADDVSPDDLLDPLISSVPLPDVDPSVRAPATRAR</sequence>
<dbReference type="InterPro" id="IPR011703">
    <property type="entry name" value="ATPase_AAA-3"/>
</dbReference>
<feature type="domain" description="ChlI/MoxR AAA lid" evidence="2">
    <location>
        <begin position="253"/>
        <end position="319"/>
    </location>
</feature>
<dbReference type="Gene3D" id="1.10.8.80">
    <property type="entry name" value="Magnesium chelatase subunit I, C-Terminal domain"/>
    <property type="match status" value="1"/>
</dbReference>
<evidence type="ECO:0000313" key="4">
    <source>
        <dbReference type="Proteomes" id="UP001165283"/>
    </source>
</evidence>
<proteinExistence type="predicted"/>
<evidence type="ECO:0000259" key="1">
    <source>
        <dbReference type="Pfam" id="PF07726"/>
    </source>
</evidence>